<evidence type="ECO:0000259" key="2">
    <source>
        <dbReference type="PROSITE" id="PS51819"/>
    </source>
</evidence>
<dbReference type="Pfam" id="PF00903">
    <property type="entry name" value="Glyoxalase"/>
    <property type="match status" value="1"/>
</dbReference>
<dbReference type="InterPro" id="IPR037523">
    <property type="entry name" value="VOC_core"/>
</dbReference>
<proteinExistence type="predicted"/>
<sequence length="176" mass="19752">MTDTTTRTLSPERVNHYALATKDMTETHRFWTEVMGCEFKAAIRADGHTMSTGEEAPGYLHAFYAFKDGSCIAFFELASDLDPQDDGVPSWAKHLALSVDSHEELEAWHRHLEQTGVEVAGEVDHGGLFYSLYFFDPNGQRVELTYQARELNGQDLRAGYETLESWANDKAAGTLI</sequence>
<organism evidence="3 4">
    <name type="scientific">Streptomyces sp. 900129855</name>
    <dbReference type="NCBI Taxonomy" id="3155129"/>
    <lineage>
        <taxon>Bacteria</taxon>
        <taxon>Bacillati</taxon>
        <taxon>Actinomycetota</taxon>
        <taxon>Actinomycetes</taxon>
        <taxon>Kitasatosporales</taxon>
        <taxon>Streptomycetaceae</taxon>
        <taxon>Streptomyces</taxon>
    </lineage>
</organism>
<reference evidence="3 4" key="1">
    <citation type="submission" date="2024-06" db="EMBL/GenBank/DDBJ databases">
        <title>The Natural Products Discovery Center: Release of the First 8490 Sequenced Strains for Exploring Actinobacteria Biosynthetic Diversity.</title>
        <authorList>
            <person name="Kalkreuter E."/>
            <person name="Kautsar S.A."/>
            <person name="Yang D."/>
            <person name="Bader C.D."/>
            <person name="Teijaro C.N."/>
            <person name="Fluegel L."/>
            <person name="Davis C.M."/>
            <person name="Simpson J.R."/>
            <person name="Lauterbach L."/>
            <person name="Steele A.D."/>
            <person name="Gui C."/>
            <person name="Meng S."/>
            <person name="Li G."/>
            <person name="Viehrig K."/>
            <person name="Ye F."/>
            <person name="Su P."/>
            <person name="Kiefer A.F."/>
            <person name="Nichols A."/>
            <person name="Cepeda A.J."/>
            <person name="Yan W."/>
            <person name="Fan B."/>
            <person name="Jiang Y."/>
            <person name="Adhikari A."/>
            <person name="Zheng C.-J."/>
            <person name="Schuster L."/>
            <person name="Cowan T.M."/>
            <person name="Smanski M.J."/>
            <person name="Chevrette M.G."/>
            <person name="De Carvalho L.P.S."/>
            <person name="Shen B."/>
        </authorList>
    </citation>
    <scope>NUCLEOTIDE SEQUENCE [LARGE SCALE GENOMIC DNA]</scope>
    <source>
        <strain evidence="3 4">NPDC033843</strain>
    </source>
</reference>
<keyword evidence="1" id="KW-0479">Metal-binding</keyword>
<name>A0ABV2ZV41_9ACTN</name>
<comment type="caution">
    <text evidence="3">The sequence shown here is derived from an EMBL/GenBank/DDBJ whole genome shotgun (WGS) entry which is preliminary data.</text>
</comment>
<dbReference type="Gene3D" id="3.10.180.10">
    <property type="entry name" value="2,3-Dihydroxybiphenyl 1,2-Dioxygenase, domain 1"/>
    <property type="match status" value="1"/>
</dbReference>
<protein>
    <submittedName>
        <fullName evidence="3">VOC family protein</fullName>
    </submittedName>
</protein>
<dbReference type="PANTHER" id="PTHR36113:SF6">
    <property type="entry name" value="FOSFOMYCIN RESISTANCE PROTEIN FOSX"/>
    <property type="match status" value="1"/>
</dbReference>
<dbReference type="Proteomes" id="UP001550739">
    <property type="component" value="Unassembled WGS sequence"/>
</dbReference>
<evidence type="ECO:0000256" key="1">
    <source>
        <dbReference type="ARBA" id="ARBA00022723"/>
    </source>
</evidence>
<accession>A0ABV2ZV41</accession>
<gene>
    <name evidence="3" type="ORF">AB0E89_38760</name>
</gene>
<dbReference type="InterPro" id="IPR029068">
    <property type="entry name" value="Glyas_Bleomycin-R_OHBP_Dase"/>
</dbReference>
<dbReference type="PROSITE" id="PS51819">
    <property type="entry name" value="VOC"/>
    <property type="match status" value="1"/>
</dbReference>
<keyword evidence="4" id="KW-1185">Reference proteome</keyword>
<feature type="domain" description="VOC" evidence="2">
    <location>
        <begin position="13"/>
        <end position="147"/>
    </location>
</feature>
<dbReference type="CDD" id="cd06587">
    <property type="entry name" value="VOC"/>
    <property type="match status" value="1"/>
</dbReference>
<dbReference type="RefSeq" id="WP_057617571.1">
    <property type="nucleotide sequence ID" value="NZ_JBEZVE010000028.1"/>
</dbReference>
<dbReference type="PANTHER" id="PTHR36113">
    <property type="entry name" value="LYASE, PUTATIVE-RELATED-RELATED"/>
    <property type="match status" value="1"/>
</dbReference>
<evidence type="ECO:0000313" key="4">
    <source>
        <dbReference type="Proteomes" id="UP001550739"/>
    </source>
</evidence>
<dbReference type="SUPFAM" id="SSF54593">
    <property type="entry name" value="Glyoxalase/Bleomycin resistance protein/Dihydroxybiphenyl dioxygenase"/>
    <property type="match status" value="1"/>
</dbReference>
<evidence type="ECO:0000313" key="3">
    <source>
        <dbReference type="EMBL" id="MEU3786413.1"/>
    </source>
</evidence>
<dbReference type="InterPro" id="IPR004360">
    <property type="entry name" value="Glyas_Fos-R_dOase_dom"/>
</dbReference>
<dbReference type="EMBL" id="JBEZVE010000028">
    <property type="protein sequence ID" value="MEU3786413.1"/>
    <property type="molecule type" value="Genomic_DNA"/>
</dbReference>
<dbReference type="InterPro" id="IPR051332">
    <property type="entry name" value="Fosfomycin_Res_Enzymes"/>
</dbReference>